<proteinExistence type="predicted"/>
<dbReference type="Gene3D" id="3.40.630.30">
    <property type="match status" value="1"/>
</dbReference>
<organism evidence="2 3">
    <name type="scientific">Clostridium sardiniense</name>
    <name type="common">Clostridium absonum</name>
    <dbReference type="NCBI Taxonomy" id="29369"/>
    <lineage>
        <taxon>Bacteria</taxon>
        <taxon>Bacillati</taxon>
        <taxon>Bacillota</taxon>
        <taxon>Clostridia</taxon>
        <taxon>Eubacteriales</taxon>
        <taxon>Clostridiaceae</taxon>
        <taxon>Clostridium</taxon>
    </lineage>
</organism>
<accession>A0ABS7KYH9</accession>
<dbReference type="RefSeq" id="WP_221861204.1">
    <property type="nucleotide sequence ID" value="NZ_JAIKTU010000007.1"/>
</dbReference>
<dbReference type="InterPro" id="IPR001646">
    <property type="entry name" value="5peptide_repeat"/>
</dbReference>
<dbReference type="SUPFAM" id="SSF55729">
    <property type="entry name" value="Acyl-CoA N-acyltransferases (Nat)"/>
    <property type="match status" value="1"/>
</dbReference>
<feature type="domain" description="N-acetyltransferase" evidence="1">
    <location>
        <begin position="1"/>
        <end position="136"/>
    </location>
</feature>
<keyword evidence="2" id="KW-0012">Acyltransferase</keyword>
<dbReference type="SUPFAM" id="SSF141571">
    <property type="entry name" value="Pentapeptide repeat-like"/>
    <property type="match status" value="1"/>
</dbReference>
<name>A0ABS7KYH9_CLOSR</name>
<evidence type="ECO:0000313" key="3">
    <source>
        <dbReference type="Proteomes" id="UP001299068"/>
    </source>
</evidence>
<dbReference type="Proteomes" id="UP001299068">
    <property type="component" value="Unassembled WGS sequence"/>
</dbReference>
<dbReference type="EMBL" id="JAIKTU010000007">
    <property type="protein sequence ID" value="MBY0755875.1"/>
    <property type="molecule type" value="Genomic_DNA"/>
</dbReference>
<dbReference type="GO" id="GO:0016746">
    <property type="term" value="F:acyltransferase activity"/>
    <property type="evidence" value="ECO:0007669"/>
    <property type="project" value="UniProtKB-KW"/>
</dbReference>
<comment type="caution">
    <text evidence="2">The sequence shown here is derived from an EMBL/GenBank/DDBJ whole genome shotgun (WGS) entry which is preliminary data.</text>
</comment>
<dbReference type="CDD" id="cd04301">
    <property type="entry name" value="NAT_SF"/>
    <property type="match status" value="1"/>
</dbReference>
<dbReference type="Pfam" id="PF00805">
    <property type="entry name" value="Pentapeptide"/>
    <property type="match status" value="1"/>
</dbReference>
<evidence type="ECO:0000313" key="2">
    <source>
        <dbReference type="EMBL" id="MBY0755875.1"/>
    </source>
</evidence>
<protein>
    <submittedName>
        <fullName evidence="2">GNAT family N-acetyltransferase</fullName>
        <ecNumber evidence="2">2.3.1.-</ecNumber>
    </submittedName>
</protein>
<dbReference type="EC" id="2.3.1.-" evidence="2"/>
<evidence type="ECO:0000259" key="1">
    <source>
        <dbReference type="PROSITE" id="PS51186"/>
    </source>
</evidence>
<sequence length="290" mass="34317">MMVKILKNETLRWFKDGNKPFIQGYNSIDMQRYHTWDNKYYKIIYNENLIGVTLISYTGKEHARIDRLYIIPEYQGRGIGKKVINLIEDIFHNVKIWTLDTIKESTRNHKFYEKMGYKLIGEDDEERHYIKILNKNIPDSSKYIRYKDISHSNFRECNIESSDLYESNMSNSRFSNTNLFGNIYSNSYLGNNRFTNVNMNGSIFVDSRMNEVEICHVSLLRAHIHDINLEVKEEDTNIIIERCKLTNSKIVDSDLRDLKIENCNIDGMTIDGIKVLELIDCYNKNYIKNK</sequence>
<dbReference type="PROSITE" id="PS51186">
    <property type="entry name" value="GNAT"/>
    <property type="match status" value="1"/>
</dbReference>
<keyword evidence="2" id="KW-0808">Transferase</keyword>
<dbReference type="InterPro" id="IPR000182">
    <property type="entry name" value="GNAT_dom"/>
</dbReference>
<dbReference type="InterPro" id="IPR016181">
    <property type="entry name" value="Acyl_CoA_acyltransferase"/>
</dbReference>
<reference evidence="2 3" key="1">
    <citation type="journal article" date="2021" name="Cell Host Microbe">
        <title>in vivo commensal control of Clostridioides difficile virulence.</title>
        <authorList>
            <person name="Girinathan B.P."/>
            <person name="Dibenedetto N."/>
            <person name="Worley J.N."/>
            <person name="Peltier J."/>
            <person name="Arrieta-Ortiz M.L."/>
            <person name="Rupa Christinal Immanuel S."/>
            <person name="Lavin R."/>
            <person name="Delaney M.L."/>
            <person name="Cummins C."/>
            <person name="Hoffmann M."/>
            <person name="Luo Y."/>
            <person name="Gonzalez-Escalona N."/>
            <person name="Allard M."/>
            <person name="Onderdonk A.B."/>
            <person name="Gerber G.K."/>
            <person name="Sonenshein A.L."/>
            <person name="Baliga N."/>
            <person name="Dupuy B."/>
            <person name="Bry L."/>
        </authorList>
    </citation>
    <scope>NUCLEOTIDE SEQUENCE [LARGE SCALE GENOMIC DNA]</scope>
    <source>
        <strain evidence="2 3">DSM 599</strain>
    </source>
</reference>
<gene>
    <name evidence="2" type="ORF">K5V21_10460</name>
</gene>
<keyword evidence="3" id="KW-1185">Reference proteome</keyword>
<dbReference type="Gene3D" id="2.160.20.80">
    <property type="entry name" value="E3 ubiquitin-protein ligase SopA"/>
    <property type="match status" value="1"/>
</dbReference>
<dbReference type="Pfam" id="PF00583">
    <property type="entry name" value="Acetyltransf_1"/>
    <property type="match status" value="1"/>
</dbReference>